<keyword evidence="2" id="KW-1185">Reference proteome</keyword>
<gene>
    <name evidence="1" type="ORF">DFH01_01345</name>
</gene>
<dbReference type="AlphaFoldDB" id="A0A317FKE3"/>
<protein>
    <recommendedName>
        <fullName evidence="3">DUF1579 domain-containing protein</fullName>
    </recommendedName>
</protein>
<comment type="caution">
    <text evidence="1">The sequence shown here is derived from an EMBL/GenBank/DDBJ whole genome shotgun (WGS) entry which is preliminary data.</text>
</comment>
<dbReference type="EMBL" id="QGNA01000001">
    <property type="protein sequence ID" value="PWS39245.1"/>
    <property type="molecule type" value="Genomic_DNA"/>
</dbReference>
<sequence length="191" mass="21055">MRATHLELGFERAWNETLDRLTAHVLQTPAICPGAIPHAPEHGWLHRMIGSWTFEGECMGPDGQVMHSSGTERVTSLGGFWVVGENEGEMPGGGHARWTIALGYDARAQRFRGNFIGSMMPHMFVYEGTLSEDGRSLLLDTTGPAMSGEGTARYRDIVTLEDDDTRLIASEVEGPDGAMARFMTARYRRVA</sequence>
<organism evidence="1 2">
    <name type="scientific">Falsiroseomonas bella</name>
    <dbReference type="NCBI Taxonomy" id="2184016"/>
    <lineage>
        <taxon>Bacteria</taxon>
        <taxon>Pseudomonadati</taxon>
        <taxon>Pseudomonadota</taxon>
        <taxon>Alphaproteobacteria</taxon>
        <taxon>Acetobacterales</taxon>
        <taxon>Roseomonadaceae</taxon>
        <taxon>Falsiroseomonas</taxon>
    </lineage>
</organism>
<dbReference type="Proteomes" id="UP000245765">
    <property type="component" value="Unassembled WGS sequence"/>
</dbReference>
<evidence type="ECO:0000313" key="1">
    <source>
        <dbReference type="EMBL" id="PWS39245.1"/>
    </source>
</evidence>
<reference evidence="2" key="1">
    <citation type="submission" date="2018-05" db="EMBL/GenBank/DDBJ databases">
        <authorList>
            <person name="Du Z."/>
            <person name="Wang X."/>
        </authorList>
    </citation>
    <scope>NUCLEOTIDE SEQUENCE [LARGE SCALE GENOMIC DNA]</scope>
    <source>
        <strain evidence="2">CQN31</strain>
    </source>
</reference>
<accession>A0A317FKE3</accession>
<dbReference type="InterPro" id="IPR011473">
    <property type="entry name" value="DUF1579"/>
</dbReference>
<dbReference type="Pfam" id="PF07617">
    <property type="entry name" value="DUF1579"/>
    <property type="match status" value="1"/>
</dbReference>
<evidence type="ECO:0000313" key="2">
    <source>
        <dbReference type="Proteomes" id="UP000245765"/>
    </source>
</evidence>
<proteinExistence type="predicted"/>
<dbReference type="OrthoDB" id="512336at2"/>
<name>A0A317FKE3_9PROT</name>
<evidence type="ECO:0008006" key="3">
    <source>
        <dbReference type="Google" id="ProtNLM"/>
    </source>
</evidence>